<keyword evidence="3" id="KW-1185">Reference proteome</keyword>
<name>A0ABU0DZE4_9FIRM</name>
<feature type="transmembrane region" description="Helical" evidence="1">
    <location>
        <begin position="52"/>
        <end position="77"/>
    </location>
</feature>
<dbReference type="Proteomes" id="UP001230220">
    <property type="component" value="Unassembled WGS sequence"/>
</dbReference>
<organism evidence="2 3">
    <name type="scientific">Breznakia pachnodae</name>
    <dbReference type="NCBI Taxonomy" id="265178"/>
    <lineage>
        <taxon>Bacteria</taxon>
        <taxon>Bacillati</taxon>
        <taxon>Bacillota</taxon>
        <taxon>Erysipelotrichia</taxon>
        <taxon>Erysipelotrichales</taxon>
        <taxon>Erysipelotrichaceae</taxon>
        <taxon>Breznakia</taxon>
    </lineage>
</organism>
<accession>A0ABU0DZE4</accession>
<evidence type="ECO:0000313" key="2">
    <source>
        <dbReference type="EMBL" id="MDQ0360007.1"/>
    </source>
</evidence>
<proteinExistence type="predicted"/>
<reference evidence="2 3" key="1">
    <citation type="submission" date="2023-07" db="EMBL/GenBank/DDBJ databases">
        <title>Genomic Encyclopedia of Type Strains, Phase IV (KMG-IV): sequencing the most valuable type-strain genomes for metagenomic binning, comparative biology and taxonomic classification.</title>
        <authorList>
            <person name="Goeker M."/>
        </authorList>
    </citation>
    <scope>NUCLEOTIDE SEQUENCE [LARGE SCALE GENOMIC DNA]</scope>
    <source>
        <strain evidence="2 3">DSM 16784</strain>
    </source>
</reference>
<evidence type="ECO:0000256" key="1">
    <source>
        <dbReference type="SAM" id="Phobius"/>
    </source>
</evidence>
<evidence type="ECO:0000313" key="3">
    <source>
        <dbReference type="Proteomes" id="UP001230220"/>
    </source>
</evidence>
<comment type="caution">
    <text evidence="2">The sequence shown here is derived from an EMBL/GenBank/DDBJ whole genome shotgun (WGS) entry which is preliminary data.</text>
</comment>
<dbReference type="RefSeq" id="WP_307405576.1">
    <property type="nucleotide sequence ID" value="NZ_JAUSUR010000001.1"/>
</dbReference>
<keyword evidence="1" id="KW-0812">Transmembrane</keyword>
<protein>
    <submittedName>
        <fullName evidence="2">Uncharacterized protein</fullName>
    </submittedName>
</protein>
<keyword evidence="1" id="KW-0472">Membrane</keyword>
<keyword evidence="1" id="KW-1133">Transmembrane helix</keyword>
<dbReference type="EMBL" id="JAUSUR010000001">
    <property type="protein sequence ID" value="MDQ0360007.1"/>
    <property type="molecule type" value="Genomic_DNA"/>
</dbReference>
<gene>
    <name evidence="2" type="ORF">J2S15_000738</name>
</gene>
<feature type="transmembrane region" description="Helical" evidence="1">
    <location>
        <begin position="7"/>
        <end position="32"/>
    </location>
</feature>
<sequence>MEKVKSAVYAIKPVIMALAIALLIIFINHIAVTKIIYKYFFTYNSDDLQSIIARYFAATMINVLAAFFVALVLAAIVNLKDYISERYNEYLEESKIDDYDDVKLLNTVYEVESYFWVGEFDSIEFKRNCIIVYFNIDEHLIERKIYPTKFRISYKSDVEFEYSHGYHSLVFNEEMKETIENIIDEIITEEMKLWEIN</sequence>